<dbReference type="PANTHER" id="PTHR42749:SF1">
    <property type="entry name" value="CELL SHAPE-DETERMINING PROTEIN MREB"/>
    <property type="match status" value="1"/>
</dbReference>
<dbReference type="Gene3D" id="3.30.420.40">
    <property type="match status" value="2"/>
</dbReference>
<keyword evidence="4" id="KW-1185">Reference proteome</keyword>
<evidence type="ECO:0000256" key="1">
    <source>
        <dbReference type="ARBA" id="ARBA00007381"/>
    </source>
</evidence>
<sequence>MTAEPRYAIGLDIGDGESCLGWAPLDRSEPTRIYARPRSGERSIVTAMAQSPAGASRRLIGDEAVTSHGATHFSVNFKAAPDVLCSGTPDAVCFAQSLLTEFREHHPEVFTDGVAFVGHPAGWPAEAVDAYGRHLGLLGLPVRLMPESQSALLHVRDRGRDETRLERVLIVDIGSSTTDFTIVEDLSPRNLPVGATLGCRQIDEQLAALVRTTLQHDAALMEALTADGGPDFLLLACRWAKEAQFSGVSRRIMDLRESCEERLRPIVATAWTWLLDLEIPQMVAAPGGWGDGFRAVLTEVADLLGDQRPHLVVLTGGGSRMPLADWLSREVFPTSMVEHDEDPQFAVARGLVSNGQHRAAVDRFRRDVTGLIRAPETERMVRAEAVLALDSMKDKVAVQVLEARASAADLANHIKFGMYEATQALADSLAYYLSMRVERICRRHGVPDHRVRLELTLPDLFTDRLDRVLERVDKAERFTEHSTPAVLGQLGVPQETVSQLFSSALERIRAKFAPAVNPEMATFAIGAVTSGSGWAADRAARAWIQRMLRLGEYSPEELDRITAEVMAAIAEQTNDRARDLERWLA</sequence>
<comment type="similarity">
    <text evidence="1">Belongs to the heat shock protein 70 family.</text>
</comment>
<evidence type="ECO:0000313" key="4">
    <source>
        <dbReference type="Proteomes" id="UP001241758"/>
    </source>
</evidence>
<evidence type="ECO:0000256" key="2">
    <source>
        <dbReference type="ARBA" id="ARBA00023016"/>
    </source>
</evidence>
<accession>A0ABT6WGG7</accession>
<dbReference type="CDD" id="cd10170">
    <property type="entry name" value="ASKHA_NBD_HSP70"/>
    <property type="match status" value="1"/>
</dbReference>
<dbReference type="Proteomes" id="UP001241758">
    <property type="component" value="Unassembled WGS sequence"/>
</dbReference>
<dbReference type="EMBL" id="JASCTH010000005">
    <property type="protein sequence ID" value="MDI6098816.1"/>
    <property type="molecule type" value="Genomic_DNA"/>
</dbReference>
<proteinExistence type="inferred from homology"/>
<name>A0ABT6WGG7_9ACTN</name>
<dbReference type="Gene3D" id="3.90.640.10">
    <property type="entry name" value="Actin, Chain A, domain 4"/>
    <property type="match status" value="1"/>
</dbReference>
<comment type="caution">
    <text evidence="3">The sequence shown here is derived from an EMBL/GenBank/DDBJ whole genome shotgun (WGS) entry which is preliminary data.</text>
</comment>
<dbReference type="SUPFAM" id="SSF53067">
    <property type="entry name" value="Actin-like ATPase domain"/>
    <property type="match status" value="1"/>
</dbReference>
<dbReference type="InterPro" id="IPR043129">
    <property type="entry name" value="ATPase_NBD"/>
</dbReference>
<reference evidence="3 4" key="1">
    <citation type="submission" date="2023-05" db="EMBL/GenBank/DDBJ databases">
        <title>Actinoplanes sp. NEAU-A12 genome sequencing.</title>
        <authorList>
            <person name="Wang Z.-S."/>
        </authorList>
    </citation>
    <scope>NUCLEOTIDE SEQUENCE [LARGE SCALE GENOMIC DNA]</scope>
    <source>
        <strain evidence="3 4">NEAU-A12</strain>
    </source>
</reference>
<dbReference type="InterPro" id="IPR018181">
    <property type="entry name" value="Heat_shock_70_CS"/>
</dbReference>
<dbReference type="PROSITE" id="PS00329">
    <property type="entry name" value="HSP70_2"/>
    <property type="match status" value="1"/>
</dbReference>
<evidence type="ECO:0000313" key="3">
    <source>
        <dbReference type="EMBL" id="MDI6098816.1"/>
    </source>
</evidence>
<organism evidence="3 4">
    <name type="scientific">Actinoplanes sandaracinus</name>
    <dbReference type="NCBI Taxonomy" id="3045177"/>
    <lineage>
        <taxon>Bacteria</taxon>
        <taxon>Bacillati</taxon>
        <taxon>Actinomycetota</taxon>
        <taxon>Actinomycetes</taxon>
        <taxon>Micromonosporales</taxon>
        <taxon>Micromonosporaceae</taxon>
        <taxon>Actinoplanes</taxon>
    </lineage>
</organism>
<dbReference type="RefSeq" id="WP_282758683.1">
    <property type="nucleotide sequence ID" value="NZ_JASCTH010000005.1"/>
</dbReference>
<dbReference type="PANTHER" id="PTHR42749">
    <property type="entry name" value="CELL SHAPE-DETERMINING PROTEIN MREB"/>
    <property type="match status" value="1"/>
</dbReference>
<gene>
    <name evidence="3" type="ORF">QLQ12_09415</name>
</gene>
<protein>
    <submittedName>
        <fullName evidence="3">Uncharacterized protein</fullName>
    </submittedName>
</protein>
<keyword evidence="2" id="KW-0346">Stress response</keyword>